<dbReference type="Pfam" id="PF00691">
    <property type="entry name" value="OmpA"/>
    <property type="match status" value="1"/>
</dbReference>
<dbReference type="PRINTS" id="PR01021">
    <property type="entry name" value="OMPADOMAIN"/>
</dbReference>
<sequence>MKFRTTFLFLFVVFGIFAQDKKSKGDLLFYGYAYKDAIKEYKKQQINTPLTNQQTLNLADAYYMIGNYSSAADAYVQVYKKDTTMSDYHFNKMLEAMSRTSDKEKMQAFLDTKKDLMPHEWTENADFNYELLESNEGGGMDYHLFNVSNNSAQSDFSPAFYSDDRILFSSGRPQKDKQDYSPSGESYLDIFVGKLNGNGDVQNSIRFAGIPASSFHKSTPYYSKALNEIFYVLSNTANGDLVYDQNGKNALAIGLAGQNGSFEYILKDLSTSFYYPFYDAKTQRLYFVANFDEGYGGTDIYYVNTNNGQIMSSPVNLGPRINSPGNEIAPYIFNNSLYFSSDVFYGLGGMDIYKSNIMGDDNFSIPINLGRGINSTADDFGFIIKDGGNGGFEGYFSSNRQGGKGKDDIYGFRISDDPGLKTLALTGTVTDPTTGEGIDKVAVSVLDTEGNPIKEVYSNEDGQYRFEIPWRDHIVLEIHKERYGTFKKKYDEKEITALEKNQLNIELPFLDAMVAQKEDKTVLKLKKIRFDRGKSTITPEAAMVLDMAVYALKEFPQIRLAIETYTDSRGASSTNLKISQNRADAIKNYLIEKGAPAKSILSSKGYGEEKILNNCTNGVYCLDMLHEQNNRSLLVVTNYDSL</sequence>
<dbReference type="InterPro" id="IPR006665">
    <property type="entry name" value="OmpA-like"/>
</dbReference>
<dbReference type="AlphaFoldDB" id="A0AAE3ESS0"/>
<evidence type="ECO:0000259" key="5">
    <source>
        <dbReference type="PROSITE" id="PS51123"/>
    </source>
</evidence>
<dbReference type="PANTHER" id="PTHR30329">
    <property type="entry name" value="STATOR ELEMENT OF FLAGELLAR MOTOR COMPLEX"/>
    <property type="match status" value="1"/>
</dbReference>
<dbReference type="Gene3D" id="3.30.1330.60">
    <property type="entry name" value="OmpA-like domain"/>
    <property type="match status" value="1"/>
</dbReference>
<organism evidence="6 7">
    <name type="scientific">Cerina litoralis</name>
    <dbReference type="NCBI Taxonomy" id="2874477"/>
    <lineage>
        <taxon>Bacteria</taxon>
        <taxon>Pseudomonadati</taxon>
        <taxon>Bacteroidota</taxon>
        <taxon>Flavobacteriia</taxon>
        <taxon>Flavobacteriales</taxon>
        <taxon>Flavobacteriaceae</taxon>
        <taxon>Cerina</taxon>
    </lineage>
</organism>
<dbReference type="SUPFAM" id="SSF48452">
    <property type="entry name" value="TPR-like"/>
    <property type="match status" value="1"/>
</dbReference>
<comment type="caution">
    <text evidence="6">The sequence shown here is derived from an EMBL/GenBank/DDBJ whole genome shotgun (WGS) entry which is preliminary data.</text>
</comment>
<dbReference type="SUPFAM" id="SSF82171">
    <property type="entry name" value="DPP6 N-terminal domain-like"/>
    <property type="match status" value="1"/>
</dbReference>
<dbReference type="Pfam" id="PF13620">
    <property type="entry name" value="CarboxypepD_reg"/>
    <property type="match status" value="1"/>
</dbReference>
<keyword evidence="3" id="KW-0998">Cell outer membrane</keyword>
<comment type="subcellular location">
    <subcellularLocation>
        <location evidence="1">Cell outer membrane</location>
    </subcellularLocation>
</comment>
<name>A0AAE3ESS0_9FLAO</name>
<dbReference type="SUPFAM" id="SSF49464">
    <property type="entry name" value="Carboxypeptidase regulatory domain-like"/>
    <property type="match status" value="1"/>
</dbReference>
<dbReference type="InterPro" id="IPR006664">
    <property type="entry name" value="OMP_bac"/>
</dbReference>
<keyword evidence="2 4" id="KW-0472">Membrane</keyword>
<gene>
    <name evidence="6" type="ORF">K8352_03405</name>
</gene>
<feature type="domain" description="OmpA-like" evidence="5">
    <location>
        <begin position="518"/>
        <end position="640"/>
    </location>
</feature>
<keyword evidence="7" id="KW-1185">Reference proteome</keyword>
<dbReference type="GO" id="GO:0009279">
    <property type="term" value="C:cell outer membrane"/>
    <property type="evidence" value="ECO:0007669"/>
    <property type="project" value="UniProtKB-SubCell"/>
</dbReference>
<dbReference type="Pfam" id="PF07676">
    <property type="entry name" value="PD40"/>
    <property type="match status" value="1"/>
</dbReference>
<dbReference type="SUPFAM" id="SSF103088">
    <property type="entry name" value="OmpA-like"/>
    <property type="match status" value="1"/>
</dbReference>
<dbReference type="RefSeq" id="WP_317900929.1">
    <property type="nucleotide sequence ID" value="NZ_JAIRBC010000004.1"/>
</dbReference>
<dbReference type="InterPro" id="IPR008969">
    <property type="entry name" value="CarboxyPept-like_regulatory"/>
</dbReference>
<dbReference type="InterPro" id="IPR050330">
    <property type="entry name" value="Bact_OuterMem_StrucFunc"/>
</dbReference>
<evidence type="ECO:0000313" key="6">
    <source>
        <dbReference type="EMBL" id="MCG2459783.1"/>
    </source>
</evidence>
<dbReference type="InterPro" id="IPR036737">
    <property type="entry name" value="OmpA-like_sf"/>
</dbReference>
<dbReference type="PROSITE" id="PS51123">
    <property type="entry name" value="OMPA_2"/>
    <property type="match status" value="1"/>
</dbReference>
<evidence type="ECO:0000313" key="7">
    <source>
        <dbReference type="Proteomes" id="UP001200642"/>
    </source>
</evidence>
<accession>A0AAE3ESS0</accession>
<dbReference type="PANTHER" id="PTHR30329:SF21">
    <property type="entry name" value="LIPOPROTEIN YIAD-RELATED"/>
    <property type="match status" value="1"/>
</dbReference>
<evidence type="ECO:0000256" key="3">
    <source>
        <dbReference type="ARBA" id="ARBA00023237"/>
    </source>
</evidence>
<evidence type="ECO:0000256" key="4">
    <source>
        <dbReference type="PROSITE-ProRule" id="PRU00473"/>
    </source>
</evidence>
<dbReference type="Proteomes" id="UP001200642">
    <property type="component" value="Unassembled WGS sequence"/>
</dbReference>
<dbReference type="InterPro" id="IPR011990">
    <property type="entry name" value="TPR-like_helical_dom_sf"/>
</dbReference>
<dbReference type="Gene3D" id="2.60.40.1120">
    <property type="entry name" value="Carboxypeptidase-like, regulatory domain"/>
    <property type="match status" value="1"/>
</dbReference>
<evidence type="ECO:0000256" key="2">
    <source>
        <dbReference type="ARBA" id="ARBA00023136"/>
    </source>
</evidence>
<reference evidence="6" key="1">
    <citation type="submission" date="2023-02" db="EMBL/GenBank/DDBJ databases">
        <title>Genome of Flavobacteriaceae gen. nov. sp. strain F89.</title>
        <authorList>
            <person name="Wang Y."/>
        </authorList>
    </citation>
    <scope>NUCLEOTIDE SEQUENCE</scope>
    <source>
        <strain evidence="6">F89</strain>
    </source>
</reference>
<protein>
    <submittedName>
        <fullName evidence="6">OmpA family protein</fullName>
    </submittedName>
</protein>
<proteinExistence type="predicted"/>
<dbReference type="InterPro" id="IPR011659">
    <property type="entry name" value="WD40"/>
</dbReference>
<dbReference type="EMBL" id="JAIRBC010000004">
    <property type="protein sequence ID" value="MCG2459783.1"/>
    <property type="molecule type" value="Genomic_DNA"/>
</dbReference>
<evidence type="ECO:0000256" key="1">
    <source>
        <dbReference type="ARBA" id="ARBA00004442"/>
    </source>
</evidence>
<dbReference type="Gene3D" id="1.25.40.10">
    <property type="entry name" value="Tetratricopeptide repeat domain"/>
    <property type="match status" value="1"/>
</dbReference>
<dbReference type="CDD" id="cd07185">
    <property type="entry name" value="OmpA_C-like"/>
    <property type="match status" value="1"/>
</dbReference>